<evidence type="ECO:0000313" key="3">
    <source>
        <dbReference type="EnsemblMetazoa" id="AARA011681-PA"/>
    </source>
</evidence>
<organism evidence="3 4">
    <name type="scientific">Anopheles arabiensis</name>
    <name type="common">Mosquito</name>
    <dbReference type="NCBI Taxonomy" id="7173"/>
    <lineage>
        <taxon>Eukaryota</taxon>
        <taxon>Metazoa</taxon>
        <taxon>Ecdysozoa</taxon>
        <taxon>Arthropoda</taxon>
        <taxon>Hexapoda</taxon>
        <taxon>Insecta</taxon>
        <taxon>Pterygota</taxon>
        <taxon>Neoptera</taxon>
        <taxon>Endopterygota</taxon>
        <taxon>Diptera</taxon>
        <taxon>Nematocera</taxon>
        <taxon>Culicoidea</taxon>
        <taxon>Culicidae</taxon>
        <taxon>Anophelinae</taxon>
        <taxon>Anopheles</taxon>
    </lineage>
</organism>
<feature type="compositionally biased region" description="Polar residues" evidence="1">
    <location>
        <begin position="755"/>
        <end position="766"/>
    </location>
</feature>
<feature type="compositionally biased region" description="Acidic residues" evidence="1">
    <location>
        <begin position="354"/>
        <end position="376"/>
    </location>
</feature>
<dbReference type="EnsemblMetazoa" id="AARA011681-RA">
    <property type="protein sequence ID" value="AARA011681-PA"/>
    <property type="gene ID" value="AARA011681"/>
</dbReference>
<dbReference type="InterPro" id="IPR001304">
    <property type="entry name" value="C-type_lectin-like"/>
</dbReference>
<dbReference type="VEuPathDB" id="VectorBase:AARA21_014785"/>
<feature type="signal peptide" evidence="2">
    <location>
        <begin position="1"/>
        <end position="20"/>
    </location>
</feature>
<dbReference type="Proteomes" id="UP000075840">
    <property type="component" value="Unassembled WGS sequence"/>
</dbReference>
<dbReference type="GeneID" id="120906250"/>
<evidence type="ECO:0000256" key="2">
    <source>
        <dbReference type="SAM" id="SignalP"/>
    </source>
</evidence>
<dbReference type="EMBL" id="APCN01004731">
    <property type="status" value="NOT_ANNOTATED_CDS"/>
    <property type="molecule type" value="Genomic_DNA"/>
</dbReference>
<feature type="chain" id="PRO_5043343731" evidence="2">
    <location>
        <begin position="21"/>
        <end position="852"/>
    </location>
</feature>
<dbReference type="RefSeq" id="XP_040173719.1">
    <property type="nucleotide sequence ID" value="XM_040317785.1"/>
</dbReference>
<proteinExistence type="predicted"/>
<dbReference type="Gene3D" id="3.10.100.10">
    <property type="entry name" value="Mannose-Binding Protein A, subunit A"/>
    <property type="match status" value="1"/>
</dbReference>
<dbReference type="RefSeq" id="XP_040173718.1">
    <property type="nucleotide sequence ID" value="XM_040317784.1"/>
</dbReference>
<dbReference type="AlphaFoldDB" id="A0A182IDL0"/>
<dbReference type="RefSeq" id="XP_040173720.1">
    <property type="nucleotide sequence ID" value="XM_040317786.1"/>
</dbReference>
<keyword evidence="2" id="KW-0732">Signal</keyword>
<name>A0A182IDL0_ANOAR</name>
<keyword evidence="4" id="KW-1185">Reference proteome</keyword>
<evidence type="ECO:0000256" key="1">
    <source>
        <dbReference type="SAM" id="MobiDB-lite"/>
    </source>
</evidence>
<dbReference type="PROSITE" id="PS50041">
    <property type="entry name" value="C_TYPE_LECTIN_2"/>
    <property type="match status" value="1"/>
</dbReference>
<dbReference type="EMBL" id="APCN01004732">
    <property type="status" value="NOT_ANNOTATED_CDS"/>
    <property type="molecule type" value="Genomic_DNA"/>
</dbReference>
<reference evidence="3" key="1">
    <citation type="submission" date="2022-08" db="UniProtKB">
        <authorList>
            <consortium name="EnsemblMetazoa"/>
        </authorList>
    </citation>
    <scope>IDENTIFICATION</scope>
    <source>
        <strain evidence="3">Dongola</strain>
    </source>
</reference>
<dbReference type="PANTHER" id="PTHR45784">
    <property type="entry name" value="C-TYPE LECTIN DOMAIN FAMILY 20 MEMBER A-RELATED"/>
    <property type="match status" value="1"/>
</dbReference>
<feature type="region of interest" description="Disordered" evidence="1">
    <location>
        <begin position="233"/>
        <end position="255"/>
    </location>
</feature>
<sequence length="852" mass="91617">MAKLLLSFALAILTVGSIDSVESRAVNISNTWTLPQEGFSVFYRYFRDKISWFEADAVCQFHHANLVTVDNGVQFDATRAFLKELDVTSAVWIGLMRPENSARFTWTSSKALDPSSGYWAEAIPAMEQPLCAVVDPVRDFRWHALRCGGPETAAFLCELPVPTWAVDCTVTSIPSLTVQYMSDSGTVQLSRDCGESGTKHISCQGKQDRDSIIEQLQCSDEEDLASVLATENNNQLPGVESAATASSTRRPQQQPILEHDILTVVSSNDEESNNKIEVNPNQIEDTVKNVINKFNLQDLMRSEQAAALHSEEVDGRGAESAHKSGYAKKYSPLYEKKNHYAKKNVNGAERNESADEEEEDEDEPMLGDQPLPDETETQPIDIIQQAVKPTSDGDYADSAVVSGGVKIGNEEPAGDVGVTTPETGTTPDSRLRRGTDSDREEDTTTKTTEPVSSSSTASGVTEVTTTTSTTAPTAVPSLSPTVTSTPAALLTTRTTAASHILPTTPKKEVITGDHFIPPMLLVKARFISARPQTEAPPTTVLPTASSTSLPVDLDVSDPTVTGLATSELSLTEDETKLEPSPSSASIATESAAETTHIASTDAHHVVQVVFEPSESERSQTAGSLTITTRPFSAVDTTPAPLAADPSPPQSAALVATIQLTQYSDSITTTAVPELDTIVHSSAAPNMSLTSSMEDLDITTVAPETVEANVSSKTNPSVSPPATVALSTMVSTPEQEIFSSSSDPNTTPGVEDSSSHDVTTAMPSTSPKLEPSERPAGEASGVKQQMDGADVHHSDRTHEEHEEDEDEHEEHSELHNSFSNVENYQPYKPNRHRALTKPEVHNNHGAYIKKILG</sequence>
<accession>A0A182IDL0</accession>
<dbReference type="InterPro" id="IPR016186">
    <property type="entry name" value="C-type_lectin-like/link_sf"/>
</dbReference>
<dbReference type="Pfam" id="PF00059">
    <property type="entry name" value="Lectin_C"/>
    <property type="match status" value="1"/>
</dbReference>
<dbReference type="VEuPathDB" id="VectorBase:AARA011681"/>
<dbReference type="RefSeq" id="XP_040173721.1">
    <property type="nucleotide sequence ID" value="XM_040317787.1"/>
</dbReference>
<feature type="compositionally biased region" description="Low complexity" evidence="1">
    <location>
        <begin position="415"/>
        <end position="428"/>
    </location>
</feature>
<feature type="compositionally biased region" description="Basic and acidic residues" evidence="1">
    <location>
        <begin position="788"/>
        <end position="799"/>
    </location>
</feature>
<feature type="region of interest" description="Disordered" evidence="1">
    <location>
        <begin position="338"/>
        <end position="480"/>
    </location>
</feature>
<protein>
    <submittedName>
        <fullName evidence="3">Uncharacterized protein</fullName>
    </submittedName>
</protein>
<feature type="compositionally biased region" description="Low complexity" evidence="1">
    <location>
        <begin position="445"/>
        <end position="480"/>
    </location>
</feature>
<dbReference type="InterPro" id="IPR016187">
    <property type="entry name" value="CTDL_fold"/>
</dbReference>
<dbReference type="KEGG" id="aara:120906250"/>
<dbReference type="SMART" id="SM00034">
    <property type="entry name" value="CLECT"/>
    <property type="match status" value="1"/>
</dbReference>
<dbReference type="SUPFAM" id="SSF56436">
    <property type="entry name" value="C-type lectin-like"/>
    <property type="match status" value="1"/>
</dbReference>
<feature type="compositionally biased region" description="Polar residues" evidence="1">
    <location>
        <begin position="731"/>
        <end position="747"/>
    </location>
</feature>
<dbReference type="PANTHER" id="PTHR45784:SF5">
    <property type="entry name" value="C-TYPE LECTIN DOMAIN FAMILY 20 MEMBER A-RELATED"/>
    <property type="match status" value="1"/>
</dbReference>
<feature type="compositionally biased region" description="Polar residues" evidence="1">
    <location>
        <begin position="243"/>
        <end position="255"/>
    </location>
</feature>
<feature type="region of interest" description="Disordered" evidence="1">
    <location>
        <begin position="731"/>
        <end position="825"/>
    </location>
</feature>
<dbReference type="CDD" id="cd00037">
    <property type="entry name" value="CLECT"/>
    <property type="match status" value="1"/>
</dbReference>
<dbReference type="EMBL" id="APCN01004730">
    <property type="status" value="NOT_ANNOTATED_CDS"/>
    <property type="molecule type" value="Genomic_DNA"/>
</dbReference>
<evidence type="ECO:0000313" key="4">
    <source>
        <dbReference type="Proteomes" id="UP000075840"/>
    </source>
</evidence>